<protein>
    <recommendedName>
        <fullName evidence="4">RHS repeat protein</fullName>
    </recommendedName>
</protein>
<organism evidence="2 3">
    <name type="scientific">Edaphobacter acidisoli</name>
    <dbReference type="NCBI Taxonomy" id="2040573"/>
    <lineage>
        <taxon>Bacteria</taxon>
        <taxon>Pseudomonadati</taxon>
        <taxon>Acidobacteriota</taxon>
        <taxon>Terriglobia</taxon>
        <taxon>Terriglobales</taxon>
        <taxon>Acidobacteriaceae</taxon>
        <taxon>Edaphobacter</taxon>
    </lineage>
</organism>
<dbReference type="Proteomes" id="UP000648801">
    <property type="component" value="Unassembled WGS sequence"/>
</dbReference>
<dbReference type="AlphaFoldDB" id="A0A916WAC8"/>
<sequence length="1177" mass="126136">MAQAPPGVYADAHNPSGTPDPDKLDVIWSVNNITGALSVKVPFPSGPTSARGPRIPFALLYNSSATVSLQEANTYSSAMDLGFTVLNSSIVNYKWMPGSYNAATAPVGPWSTTGPFLTDTVTTIPNYTPVYNVNGSQIDGPTVAGCQISGPYLYSDETGSTHEMNVAYVNGYEGGSSASQCTQYYGSPTNATTWDGSDLQTAISVTGANIGVATQGGYGPSILYPNGTQYWGSAGFWSSGTLEDANGNVASIAQDSAGRTTFATNFPIAQVGEIAAKTYTVTTEDASGNNENYSVTVSQVPVGVWTMPHPQQDPNDPSTWEICCFNPGGAGNVTASVQPMTSSSVDAVTAITLPNGTAYGFIYDPLYGTIQRINFPTGGYVRFVWGVRGDCGGYGDFSRISCLVVTDAYISSGSGEDHWSYNFPTTSSSGYITSLTSTVTAPDGSYTSYTGTATQYSSTLFPWGAPSWQETSKLIYTSAGKLLESVATTYAGAYPGQITTTLYDGATPLQKQTQLKYDGYDNVIEKDESDYYSCSGNPCAAAANPPAWLRKTFTNYLWSSPNPTQPSYPYSQAHIVDKPSQVTVTDGSGNPVSMVQYNYDEFPLSGSAGILNHDDANYPATMVGPRGNLTSEKHCLAFSGSNCANWNPPTTYRYDLAGMVVSETDPKSYTTTYSYADAYQGFTPRQPTDAYLTLATYANNATDHYSYYYTTGQLASHTDWNSQITSYSYGDSLNRLTEIDYPPGGGSMMVNYNGDPTPPKVTVTTTTGEAAGPIVRTTLYDGLGRVVQTQLNSDSGVDYVDTTYNTMGQVYSTSNPYRTLRDPTYGLTLFPLYDALGRKQTQTQPDSSSLIWTYAGNATTYTDEASHSWARTSDGLGRLTQVMELGTPANPLNLETDYRYDALDNLTSVNQIGNSSVGETPRARSFTYDPLSRLIVASNPETGTIQYSYDANGNLVQKLSQPINLATAPTILGYCYDVLNRVTYKFYSVPNCSSPSSGVLVASYTYDSSSLSGTSNTIGRLTEEDAISNGVVYSKRIPYAYDAMGRVTSELQCVFTKCTTDYPGYSTYKYDLAGKLTDYSNGLGTTLFSTQYDGAGHVLSVKSSWNDATHPPMLFSNPSYSPAGGLTGALYGTGLTVIRFYDSRLRVNGETDTGSIVQSYGTSGTTSITITGSEQSK</sequence>
<accession>A0A916WAC8</accession>
<reference evidence="2" key="2">
    <citation type="submission" date="2020-09" db="EMBL/GenBank/DDBJ databases">
        <authorList>
            <person name="Sun Q."/>
            <person name="Zhou Y."/>
        </authorList>
    </citation>
    <scope>NUCLEOTIDE SEQUENCE</scope>
    <source>
        <strain evidence="2">CGMCC 1.15447</strain>
    </source>
</reference>
<dbReference type="Gene3D" id="2.180.10.10">
    <property type="entry name" value="RHS repeat-associated core"/>
    <property type="match status" value="1"/>
</dbReference>
<reference evidence="2" key="1">
    <citation type="journal article" date="2014" name="Int. J. Syst. Evol. Microbiol.">
        <title>Complete genome sequence of Corynebacterium casei LMG S-19264T (=DSM 44701T), isolated from a smear-ripened cheese.</title>
        <authorList>
            <consortium name="US DOE Joint Genome Institute (JGI-PGF)"/>
            <person name="Walter F."/>
            <person name="Albersmeier A."/>
            <person name="Kalinowski J."/>
            <person name="Ruckert C."/>
        </authorList>
    </citation>
    <scope>NUCLEOTIDE SEQUENCE</scope>
    <source>
        <strain evidence="2">CGMCC 1.15447</strain>
    </source>
</reference>
<proteinExistence type="predicted"/>
<gene>
    <name evidence="2" type="ORF">GCM10011507_34460</name>
</gene>
<name>A0A916WAC8_9BACT</name>
<dbReference type="PANTHER" id="PTHR32305">
    <property type="match status" value="1"/>
</dbReference>
<evidence type="ECO:0008006" key="4">
    <source>
        <dbReference type="Google" id="ProtNLM"/>
    </source>
</evidence>
<evidence type="ECO:0000313" key="2">
    <source>
        <dbReference type="EMBL" id="GGA80321.1"/>
    </source>
</evidence>
<evidence type="ECO:0000256" key="1">
    <source>
        <dbReference type="SAM" id="MobiDB-lite"/>
    </source>
</evidence>
<dbReference type="InterPro" id="IPR050708">
    <property type="entry name" value="T6SS_VgrG/RHS"/>
</dbReference>
<dbReference type="EMBL" id="BMJB01000005">
    <property type="protein sequence ID" value="GGA80321.1"/>
    <property type="molecule type" value="Genomic_DNA"/>
</dbReference>
<keyword evidence="3" id="KW-1185">Reference proteome</keyword>
<comment type="caution">
    <text evidence="2">The sequence shown here is derived from an EMBL/GenBank/DDBJ whole genome shotgun (WGS) entry which is preliminary data.</text>
</comment>
<evidence type="ECO:0000313" key="3">
    <source>
        <dbReference type="Proteomes" id="UP000648801"/>
    </source>
</evidence>
<dbReference type="PANTHER" id="PTHR32305:SF15">
    <property type="entry name" value="PROTEIN RHSA-RELATED"/>
    <property type="match status" value="1"/>
</dbReference>
<feature type="region of interest" description="Disordered" evidence="1">
    <location>
        <begin position="1"/>
        <end position="21"/>
    </location>
</feature>